<dbReference type="InterPro" id="IPR050845">
    <property type="entry name" value="Cu-binding_ET"/>
</dbReference>
<feature type="domain" description="Blue (type 1) copper" evidence="6">
    <location>
        <begin position="31"/>
        <end position="156"/>
    </location>
</feature>
<evidence type="ECO:0000256" key="4">
    <source>
        <dbReference type="ARBA" id="ARBA00023008"/>
    </source>
</evidence>
<keyword evidence="4 5" id="KW-0186">Copper</keyword>
<evidence type="ECO:0000256" key="3">
    <source>
        <dbReference type="ARBA" id="ARBA00022982"/>
    </source>
</evidence>
<dbReference type="CDD" id="cd13922">
    <property type="entry name" value="Azurin"/>
    <property type="match status" value="1"/>
</dbReference>
<organism evidence="7 8">
    <name type="scientific">Methylophilus luteus</name>
    <dbReference type="NCBI Taxonomy" id="640108"/>
    <lineage>
        <taxon>Bacteria</taxon>
        <taxon>Pseudomonadati</taxon>
        <taxon>Pseudomonadota</taxon>
        <taxon>Betaproteobacteria</taxon>
        <taxon>Nitrosomonadales</taxon>
        <taxon>Methylophilaceae</taxon>
        <taxon>Methylophilus</taxon>
    </lineage>
</organism>
<dbReference type="EMBL" id="JBHTKB010000002">
    <property type="protein sequence ID" value="MFD0914096.1"/>
    <property type="molecule type" value="Genomic_DNA"/>
</dbReference>
<evidence type="ECO:0000259" key="6">
    <source>
        <dbReference type="Pfam" id="PF00127"/>
    </source>
</evidence>
<dbReference type="RefSeq" id="WP_379057645.1">
    <property type="nucleotide sequence ID" value="NZ_JBHTKB010000002.1"/>
</dbReference>
<dbReference type="PROSITE" id="PS00196">
    <property type="entry name" value="COPPER_BLUE"/>
    <property type="match status" value="1"/>
</dbReference>
<evidence type="ECO:0000313" key="8">
    <source>
        <dbReference type="Proteomes" id="UP001597128"/>
    </source>
</evidence>
<keyword evidence="2 5" id="KW-0479">Metal-binding</keyword>
<keyword evidence="5" id="KW-0574">Periplasm</keyword>
<keyword evidence="8" id="KW-1185">Reference proteome</keyword>
<comment type="caution">
    <text evidence="7">The sequence shown here is derived from an EMBL/GenBank/DDBJ whole genome shotgun (WGS) entry which is preliminary data.</text>
</comment>
<accession>A0ABW3FBD8</accession>
<dbReference type="Pfam" id="PF00127">
    <property type="entry name" value="Copper-bind"/>
    <property type="match status" value="1"/>
</dbReference>
<comment type="function">
    <text evidence="5">Transfers electrons from cytochrome c551 to cytochrome oxidase.</text>
</comment>
<dbReference type="InterPro" id="IPR028871">
    <property type="entry name" value="BlueCu_1_BS"/>
</dbReference>
<dbReference type="Gene3D" id="2.60.40.420">
    <property type="entry name" value="Cupredoxins - blue copper proteins"/>
    <property type="match status" value="1"/>
</dbReference>
<dbReference type="InterPro" id="IPR000923">
    <property type="entry name" value="BlueCu_1"/>
</dbReference>
<keyword evidence="1 5" id="KW-0813">Transport</keyword>
<name>A0ABW3FBD8_9PROT</name>
<keyword evidence="3 5" id="KW-0249">Electron transport</keyword>
<dbReference type="PANTHER" id="PTHR38439">
    <property type="entry name" value="AURACYANIN-B"/>
    <property type="match status" value="1"/>
</dbReference>
<evidence type="ECO:0000256" key="5">
    <source>
        <dbReference type="RuleBase" id="RU363017"/>
    </source>
</evidence>
<comment type="subcellular location">
    <subcellularLocation>
        <location evidence="5">Periplasm</location>
    </subcellularLocation>
</comment>
<dbReference type="InterPro" id="IPR014068">
    <property type="entry name" value="Azurin"/>
</dbReference>
<dbReference type="InterPro" id="IPR008972">
    <property type="entry name" value="Cupredoxin"/>
</dbReference>
<feature type="chain" id="PRO_5044956995" description="Azurin" evidence="5">
    <location>
        <begin position="29"/>
        <end position="157"/>
    </location>
</feature>
<dbReference type="SUPFAM" id="SSF49503">
    <property type="entry name" value="Cupredoxins"/>
    <property type="match status" value="1"/>
</dbReference>
<protein>
    <recommendedName>
        <fullName evidence="5">Azurin</fullName>
    </recommendedName>
</protein>
<dbReference type="Proteomes" id="UP001597128">
    <property type="component" value="Unassembled WGS sequence"/>
</dbReference>
<feature type="signal peptide" evidence="5">
    <location>
        <begin position="1"/>
        <end position="28"/>
    </location>
</feature>
<proteinExistence type="predicted"/>
<dbReference type="PANTHER" id="PTHR38439:SF2">
    <property type="entry name" value="OUTER MEMBRANE PROTEIN H.8"/>
    <property type="match status" value="1"/>
</dbReference>
<keyword evidence="5" id="KW-0732">Signal</keyword>
<evidence type="ECO:0000256" key="2">
    <source>
        <dbReference type="ARBA" id="ARBA00022723"/>
    </source>
</evidence>
<reference evidence="8" key="1">
    <citation type="journal article" date="2019" name="Int. J. Syst. Evol. Microbiol.">
        <title>The Global Catalogue of Microorganisms (GCM) 10K type strain sequencing project: providing services to taxonomists for standard genome sequencing and annotation.</title>
        <authorList>
            <consortium name="The Broad Institute Genomics Platform"/>
            <consortium name="The Broad Institute Genome Sequencing Center for Infectious Disease"/>
            <person name="Wu L."/>
            <person name="Ma J."/>
        </authorList>
    </citation>
    <scope>NUCLEOTIDE SEQUENCE [LARGE SCALE GENOMIC DNA]</scope>
    <source>
        <strain evidence="8">CCUG 58412</strain>
    </source>
</reference>
<evidence type="ECO:0000256" key="1">
    <source>
        <dbReference type="ARBA" id="ARBA00022448"/>
    </source>
</evidence>
<dbReference type="NCBIfam" id="TIGR02695">
    <property type="entry name" value="azurin"/>
    <property type="match status" value="1"/>
</dbReference>
<evidence type="ECO:0000313" key="7">
    <source>
        <dbReference type="EMBL" id="MFD0914096.1"/>
    </source>
</evidence>
<gene>
    <name evidence="7" type="primary">azu</name>
    <name evidence="7" type="ORF">ACFQ1Z_11100</name>
</gene>
<sequence>MNLTRTQWQQLIAVAGTAICLMQQPAQAADKCDVTVDATDQMTYSVKEIAVPKACKAFTINLKHTGTMSKNIMGHNLVVSKQADEQGVLQDGMKAGVANSYVKAQDARVVASTKVIGGGETSNASFAPSQLDAAGSYVFFCSFPGHASLMKGTLKLI</sequence>